<dbReference type="PROSITE" id="PS00028">
    <property type="entry name" value="ZINC_FINGER_C2H2_1"/>
    <property type="match status" value="1"/>
</dbReference>
<organism evidence="9 10">
    <name type="scientific">Cafeteria roenbergensis</name>
    <name type="common">Marine flagellate</name>
    <dbReference type="NCBI Taxonomy" id="33653"/>
    <lineage>
        <taxon>Eukaryota</taxon>
        <taxon>Sar</taxon>
        <taxon>Stramenopiles</taxon>
        <taxon>Bigyra</taxon>
        <taxon>Opalozoa</taxon>
        <taxon>Bicosoecida</taxon>
        <taxon>Cafeteriaceae</taxon>
        <taxon>Cafeteria</taxon>
    </lineage>
</organism>
<evidence type="ECO:0000313" key="10">
    <source>
        <dbReference type="Proteomes" id="UP000325113"/>
    </source>
</evidence>
<evidence type="ECO:0000256" key="7">
    <source>
        <dbReference type="SAM" id="MobiDB-lite"/>
    </source>
</evidence>
<dbReference type="Gene3D" id="3.30.160.60">
    <property type="entry name" value="Classic Zinc Finger"/>
    <property type="match status" value="1"/>
</dbReference>
<accession>A0A5A8D8B4</accession>
<name>A0A5A8D8B4_CAFRO</name>
<dbReference type="PROSITE" id="PS50157">
    <property type="entry name" value="ZINC_FINGER_C2H2_2"/>
    <property type="match status" value="1"/>
</dbReference>
<evidence type="ECO:0000313" key="9">
    <source>
        <dbReference type="EMBL" id="KAA0161408.1"/>
    </source>
</evidence>
<evidence type="ECO:0000256" key="6">
    <source>
        <dbReference type="PROSITE-ProRule" id="PRU00042"/>
    </source>
</evidence>
<evidence type="ECO:0000256" key="3">
    <source>
        <dbReference type="ARBA" id="ARBA00022771"/>
    </source>
</evidence>
<dbReference type="PANTHER" id="PTHR23215:SF0">
    <property type="entry name" value="BUB3-INTERACTING AND GLEBS MOTIF-CONTAINING PROTEIN ZNF207"/>
    <property type="match status" value="1"/>
</dbReference>
<gene>
    <name evidence="9" type="ORF">FNF31_03867</name>
</gene>
<keyword evidence="2" id="KW-0479">Metal-binding</keyword>
<reference evidence="9 10" key="1">
    <citation type="submission" date="2019-07" db="EMBL/GenBank/DDBJ databases">
        <title>Genomes of Cafeteria roenbergensis.</title>
        <authorList>
            <person name="Fischer M.G."/>
            <person name="Hackl T."/>
            <person name="Roman M."/>
        </authorList>
    </citation>
    <scope>NUCLEOTIDE SEQUENCE [LARGE SCALE GENOMIC DNA]</scope>
    <source>
        <strain evidence="9 10">Cflag</strain>
    </source>
</reference>
<dbReference type="CDD" id="cd20908">
    <property type="entry name" value="SUF4-like"/>
    <property type="match status" value="1"/>
</dbReference>
<evidence type="ECO:0000256" key="2">
    <source>
        <dbReference type="ARBA" id="ARBA00022723"/>
    </source>
</evidence>
<feature type="domain" description="C2H2-type" evidence="8">
    <location>
        <begin position="40"/>
        <end position="63"/>
    </location>
</feature>
<keyword evidence="5" id="KW-0539">Nucleus</keyword>
<dbReference type="GO" id="GO:0008270">
    <property type="term" value="F:zinc ion binding"/>
    <property type="evidence" value="ECO:0007669"/>
    <property type="project" value="UniProtKB-KW"/>
</dbReference>
<dbReference type="AlphaFoldDB" id="A0A5A8D8B4"/>
<comment type="subcellular location">
    <subcellularLocation>
        <location evidence="1">Nucleus</location>
    </subcellularLocation>
</comment>
<dbReference type="GO" id="GO:0005634">
    <property type="term" value="C:nucleus"/>
    <property type="evidence" value="ECO:0007669"/>
    <property type="project" value="UniProtKB-SubCell"/>
</dbReference>
<feature type="region of interest" description="Disordered" evidence="7">
    <location>
        <begin position="146"/>
        <end position="166"/>
    </location>
</feature>
<dbReference type="InterPro" id="IPR013087">
    <property type="entry name" value="Znf_C2H2_type"/>
</dbReference>
<sequence length="229" mass="23112">MGRKGRGGSAKAKLPSICFYCMREFQDETTLVAHQQARHFRCVECNRKLRTLSAMRHHLDGVHKVQLKRVPNAKEGHDDPNINCVGMDGAPAWFMHQLMAEHGDPAAKEALAAVAGAGAAAAAGVPVGVAVVDPVAAAVPGAAGAAPGAAALAPPGPGAAAAAPGGAPAGLPGAHGGMPVEVATAAAVAGPSGIRFVFTDEAMSPEEKRAMLPRYAKAGIAVRRDGLTA</sequence>
<dbReference type="PANTHER" id="PTHR23215">
    <property type="entry name" value="ZINC FINGER PROTEIN 207"/>
    <property type="match status" value="1"/>
</dbReference>
<dbReference type="SMART" id="SM00355">
    <property type="entry name" value="ZnF_C2H2"/>
    <property type="match status" value="2"/>
</dbReference>
<protein>
    <recommendedName>
        <fullName evidence="8">C2H2-type domain-containing protein</fullName>
    </recommendedName>
</protein>
<proteinExistence type="predicted"/>
<keyword evidence="4" id="KW-0862">Zinc</keyword>
<evidence type="ECO:0000256" key="5">
    <source>
        <dbReference type="ARBA" id="ARBA00023242"/>
    </source>
</evidence>
<dbReference type="EMBL" id="VLTM01000036">
    <property type="protein sequence ID" value="KAA0161408.1"/>
    <property type="molecule type" value="Genomic_DNA"/>
</dbReference>
<evidence type="ECO:0000259" key="8">
    <source>
        <dbReference type="PROSITE" id="PS50157"/>
    </source>
</evidence>
<evidence type="ECO:0000256" key="1">
    <source>
        <dbReference type="ARBA" id="ARBA00004123"/>
    </source>
</evidence>
<dbReference type="Proteomes" id="UP000325113">
    <property type="component" value="Unassembled WGS sequence"/>
</dbReference>
<keyword evidence="3 6" id="KW-0863">Zinc-finger</keyword>
<comment type="caution">
    <text evidence="9">The sequence shown here is derived from an EMBL/GenBank/DDBJ whole genome shotgun (WGS) entry which is preliminary data.</text>
</comment>
<evidence type="ECO:0000256" key="4">
    <source>
        <dbReference type="ARBA" id="ARBA00022833"/>
    </source>
</evidence>